<name>A0A3P6EXC6_BRAOL</name>
<evidence type="ECO:0000313" key="1">
    <source>
        <dbReference type="EMBL" id="VDD35829.1"/>
    </source>
</evidence>
<dbReference type="AlphaFoldDB" id="A0A3P6EXC6"/>
<protein>
    <submittedName>
        <fullName evidence="1">Uncharacterized protein</fullName>
    </submittedName>
</protein>
<sequence length="159" mass="18675">MVKMKSQRVEIKVICQGFDQRLVWSFNGIRIQESQEDKILLLVDKDRYRIHGFYKNISVVNRPNTRCVSAVSILLRYEVSMVAESSEFWFDDKSPSLLFTGFPSSSYYSKKCGFKLELHTSDRFKCNSDVGCCLRYRPPRLKPLLWVRSMPSSNRNPFR</sequence>
<dbReference type="EMBL" id="LR031876">
    <property type="protein sequence ID" value="VDD35829.1"/>
    <property type="molecule type" value="Genomic_DNA"/>
</dbReference>
<proteinExistence type="predicted"/>
<reference evidence="1" key="1">
    <citation type="submission" date="2018-11" db="EMBL/GenBank/DDBJ databases">
        <authorList>
            <consortium name="Genoscope - CEA"/>
            <person name="William W."/>
        </authorList>
    </citation>
    <scope>NUCLEOTIDE SEQUENCE</scope>
</reference>
<accession>A0A3P6EXC6</accession>
<organism evidence="1">
    <name type="scientific">Brassica oleracea</name>
    <name type="common">Wild cabbage</name>
    <dbReference type="NCBI Taxonomy" id="3712"/>
    <lineage>
        <taxon>Eukaryota</taxon>
        <taxon>Viridiplantae</taxon>
        <taxon>Streptophyta</taxon>
        <taxon>Embryophyta</taxon>
        <taxon>Tracheophyta</taxon>
        <taxon>Spermatophyta</taxon>
        <taxon>Magnoliopsida</taxon>
        <taxon>eudicotyledons</taxon>
        <taxon>Gunneridae</taxon>
        <taxon>Pentapetalae</taxon>
        <taxon>rosids</taxon>
        <taxon>malvids</taxon>
        <taxon>Brassicales</taxon>
        <taxon>Brassicaceae</taxon>
        <taxon>Brassiceae</taxon>
        <taxon>Brassica</taxon>
    </lineage>
</organism>
<gene>
    <name evidence="1" type="ORF">BOLC7T41389H</name>
</gene>